<name>A0A938YGH2_9ACTN</name>
<gene>
    <name evidence="2" type="ORF">JL106_08860</name>
</gene>
<feature type="transmembrane region" description="Helical" evidence="1">
    <location>
        <begin position="62"/>
        <end position="81"/>
    </location>
</feature>
<sequence length="82" mass="8816">MEWWRWVAAGAETLLITVFVLLRFDSLREQGRGTGRAALLHGLVWALLVPAGFLAVLLSPAWLVLVLIAVPALAIAVLALAS</sequence>
<evidence type="ECO:0000256" key="1">
    <source>
        <dbReference type="SAM" id="Phobius"/>
    </source>
</evidence>
<keyword evidence="1" id="KW-1133">Transmembrane helix</keyword>
<feature type="transmembrane region" description="Helical" evidence="1">
    <location>
        <begin position="6"/>
        <end position="25"/>
    </location>
</feature>
<feature type="transmembrane region" description="Helical" evidence="1">
    <location>
        <begin position="37"/>
        <end position="56"/>
    </location>
</feature>
<dbReference type="Proteomes" id="UP000663792">
    <property type="component" value="Unassembled WGS sequence"/>
</dbReference>
<evidence type="ECO:0000313" key="2">
    <source>
        <dbReference type="EMBL" id="MBM9467388.1"/>
    </source>
</evidence>
<evidence type="ECO:0000313" key="3">
    <source>
        <dbReference type="Proteomes" id="UP000663792"/>
    </source>
</evidence>
<keyword evidence="3" id="KW-1185">Reference proteome</keyword>
<comment type="caution">
    <text evidence="2">The sequence shown here is derived from an EMBL/GenBank/DDBJ whole genome shotgun (WGS) entry which is preliminary data.</text>
</comment>
<dbReference type="EMBL" id="JAERWK010000010">
    <property type="protein sequence ID" value="MBM9467388.1"/>
    <property type="molecule type" value="Genomic_DNA"/>
</dbReference>
<keyword evidence="1" id="KW-0812">Transmembrane</keyword>
<dbReference type="RefSeq" id="WP_205260326.1">
    <property type="nucleotide sequence ID" value="NZ_JAERWK010000010.1"/>
</dbReference>
<proteinExistence type="predicted"/>
<reference evidence="2" key="1">
    <citation type="submission" date="2021-01" db="EMBL/GenBank/DDBJ databases">
        <title>YIM 132084 draft genome.</title>
        <authorList>
            <person name="An D."/>
        </authorList>
    </citation>
    <scope>NUCLEOTIDE SEQUENCE</scope>
    <source>
        <strain evidence="2">YIM 132084</strain>
    </source>
</reference>
<dbReference type="AlphaFoldDB" id="A0A938YGH2"/>
<organism evidence="2 3">
    <name type="scientific">Nakamurella leprariae</name>
    <dbReference type="NCBI Taxonomy" id="2803911"/>
    <lineage>
        <taxon>Bacteria</taxon>
        <taxon>Bacillati</taxon>
        <taxon>Actinomycetota</taxon>
        <taxon>Actinomycetes</taxon>
        <taxon>Nakamurellales</taxon>
        <taxon>Nakamurellaceae</taxon>
        <taxon>Nakamurella</taxon>
    </lineage>
</organism>
<keyword evidence="1" id="KW-0472">Membrane</keyword>
<protein>
    <submittedName>
        <fullName evidence="2">Uncharacterized protein</fullName>
    </submittedName>
</protein>
<accession>A0A938YGH2</accession>